<feature type="domain" description="Myb-like DNA-binding" evidence="2">
    <location>
        <begin position="14"/>
        <end position="59"/>
    </location>
</feature>
<evidence type="ECO:0000256" key="1">
    <source>
        <dbReference type="SAM" id="MobiDB-lite"/>
    </source>
</evidence>
<organism evidence="3 4">
    <name type="scientific">Penicillium malachiteum</name>
    <dbReference type="NCBI Taxonomy" id="1324776"/>
    <lineage>
        <taxon>Eukaryota</taxon>
        <taxon>Fungi</taxon>
        <taxon>Dikarya</taxon>
        <taxon>Ascomycota</taxon>
        <taxon>Pezizomycotina</taxon>
        <taxon>Eurotiomycetes</taxon>
        <taxon>Eurotiomycetidae</taxon>
        <taxon>Eurotiales</taxon>
        <taxon>Aspergillaceae</taxon>
        <taxon>Penicillium</taxon>
    </lineage>
</organism>
<protein>
    <recommendedName>
        <fullName evidence="2">Myb-like DNA-binding domain-containing protein</fullName>
    </recommendedName>
</protein>
<dbReference type="InterPro" id="IPR054505">
    <property type="entry name" value="Myb_DNA-bind_8"/>
</dbReference>
<dbReference type="EMBL" id="JAQJAN010000006">
    <property type="protein sequence ID" value="KAJ5727600.1"/>
    <property type="molecule type" value="Genomic_DNA"/>
</dbReference>
<name>A0AAD6HMM3_9EURO</name>
<feature type="region of interest" description="Disordered" evidence="1">
    <location>
        <begin position="59"/>
        <end position="86"/>
    </location>
</feature>
<evidence type="ECO:0000313" key="4">
    <source>
        <dbReference type="Proteomes" id="UP001215712"/>
    </source>
</evidence>
<reference evidence="3" key="1">
    <citation type="journal article" date="2023" name="IMA Fungus">
        <title>Comparative genomic study of the Penicillium genus elucidates a diverse pangenome and 15 lateral gene transfer events.</title>
        <authorList>
            <person name="Petersen C."/>
            <person name="Sorensen T."/>
            <person name="Nielsen M.R."/>
            <person name="Sondergaard T.E."/>
            <person name="Sorensen J.L."/>
            <person name="Fitzpatrick D.A."/>
            <person name="Frisvad J.C."/>
            <person name="Nielsen K.L."/>
        </authorList>
    </citation>
    <scope>NUCLEOTIDE SEQUENCE</scope>
    <source>
        <strain evidence="3">IBT 17514</strain>
    </source>
</reference>
<dbReference type="AlphaFoldDB" id="A0AAD6HMM3"/>
<reference evidence="3" key="2">
    <citation type="submission" date="2023-01" db="EMBL/GenBank/DDBJ databases">
        <authorList>
            <person name="Petersen C."/>
        </authorList>
    </citation>
    <scope>NUCLEOTIDE SEQUENCE</scope>
    <source>
        <strain evidence="3">IBT 17514</strain>
    </source>
</reference>
<feature type="compositionally biased region" description="Low complexity" evidence="1">
    <location>
        <begin position="230"/>
        <end position="245"/>
    </location>
</feature>
<evidence type="ECO:0000259" key="2">
    <source>
        <dbReference type="Pfam" id="PF22980"/>
    </source>
</evidence>
<evidence type="ECO:0000313" key="3">
    <source>
        <dbReference type="EMBL" id="KAJ5727600.1"/>
    </source>
</evidence>
<dbReference type="Pfam" id="PF22980">
    <property type="entry name" value="Myb_DNA-bind_8"/>
    <property type="match status" value="1"/>
</dbReference>
<comment type="caution">
    <text evidence="3">The sequence shown here is derived from an EMBL/GenBank/DDBJ whole genome shotgun (WGS) entry which is preliminary data.</text>
</comment>
<feature type="region of interest" description="Disordered" evidence="1">
    <location>
        <begin position="213"/>
        <end position="269"/>
    </location>
</feature>
<sequence length="269" mass="29758">MPQRGKVLDTDGPTPKFLYAMLKQLDLKTIDWNRVAGDIQISNGHAARMRFSRFRNQMEGTTGAQRAAKKKNAKGKKGDKCDMNDSNGQMLARMSGAQSTPGIKMEPGDFMPYANPIKCEPNQQHHGSQPFAEFSDMYSWHHQTNSSSANGTPFHGQMPSFIQHGMPYPMSGMSSSSSSMTPVSPPGFYPTFGMHDFNLPEIGSQQAAFPNAPVLHWEPPKSPQAQPRLQPEAQPEVQPEAQPPANEVKVEEDSETINSAIKIEPYQLE</sequence>
<keyword evidence="4" id="KW-1185">Reference proteome</keyword>
<proteinExistence type="predicted"/>
<accession>A0AAD6HMM3</accession>
<gene>
    <name evidence="3" type="ORF">N7493_005420</name>
</gene>
<dbReference type="Proteomes" id="UP001215712">
    <property type="component" value="Unassembled WGS sequence"/>
</dbReference>